<dbReference type="InterPro" id="IPR011013">
    <property type="entry name" value="Gal_mutarotase_sf_dom"/>
</dbReference>
<accession>E8N9Y3</accession>
<dbReference type="GO" id="GO:0030246">
    <property type="term" value="F:carbohydrate binding"/>
    <property type="evidence" value="ECO:0007669"/>
    <property type="project" value="InterPro"/>
</dbReference>
<dbReference type="STRING" id="979556.MTES_2849"/>
<dbReference type="InterPro" id="IPR004103">
    <property type="entry name" value="Lyase_8_C"/>
</dbReference>
<name>E8N9Y3_MICTS</name>
<dbReference type="InterPro" id="IPR008929">
    <property type="entry name" value="Chondroitin_lyas"/>
</dbReference>
<evidence type="ECO:0000259" key="6">
    <source>
        <dbReference type="PROSITE" id="PS51175"/>
    </source>
</evidence>
<gene>
    <name evidence="7" type="ordered locus">MTES_2849</name>
</gene>
<dbReference type="eggNOG" id="COG4733">
    <property type="taxonomic scope" value="Bacteria"/>
</dbReference>
<dbReference type="Gene3D" id="2.60.220.10">
    <property type="entry name" value="Polysaccharide lyase family 8-like, C-terminal"/>
    <property type="match status" value="1"/>
</dbReference>
<proteinExistence type="inferred from homology"/>
<reference key="2">
    <citation type="submission" date="2011-02" db="EMBL/GenBank/DDBJ databases">
        <title>Genome sequence of Microbacterium testaceum StLB037.</title>
        <authorList>
            <person name="Morohoshi T."/>
            <person name="Wang W.Z."/>
            <person name="Someya N."/>
            <person name="Ikeda T."/>
        </authorList>
    </citation>
    <scope>NUCLEOTIDE SEQUENCE</scope>
    <source>
        <strain>StLB037</strain>
    </source>
</reference>
<keyword evidence="3" id="KW-0456">Lyase</keyword>
<dbReference type="InterPro" id="IPR038970">
    <property type="entry name" value="Lyase_8"/>
</dbReference>
<evidence type="ECO:0000256" key="4">
    <source>
        <dbReference type="PIRSR" id="PIRSR638970-1"/>
    </source>
</evidence>
<evidence type="ECO:0000313" key="7">
    <source>
        <dbReference type="EMBL" id="BAJ75813.1"/>
    </source>
</evidence>
<dbReference type="CDD" id="cd01083">
    <property type="entry name" value="GAG_Lyase"/>
    <property type="match status" value="1"/>
</dbReference>
<feature type="active site" evidence="4">
    <location>
        <position position="267"/>
    </location>
</feature>
<feature type="chain" id="PRO_5038606791" description="CBM6 domain-containing protein" evidence="5">
    <location>
        <begin position="31"/>
        <end position="951"/>
    </location>
</feature>
<dbReference type="InterPro" id="IPR005084">
    <property type="entry name" value="CBM6"/>
</dbReference>
<dbReference type="InterPro" id="IPR008979">
    <property type="entry name" value="Galactose-bd-like_sf"/>
</dbReference>
<dbReference type="SUPFAM" id="SSF49863">
    <property type="entry name" value="Hyaluronate lyase-like, C-terminal domain"/>
    <property type="match status" value="1"/>
</dbReference>
<evidence type="ECO:0000256" key="3">
    <source>
        <dbReference type="ARBA" id="ARBA00023239"/>
    </source>
</evidence>
<evidence type="ECO:0000313" key="8">
    <source>
        <dbReference type="Proteomes" id="UP000008975"/>
    </source>
</evidence>
<feature type="active site" evidence="4">
    <location>
        <position position="330"/>
    </location>
</feature>
<dbReference type="KEGG" id="mts:MTES_2849"/>
<evidence type="ECO:0000256" key="5">
    <source>
        <dbReference type="SAM" id="SignalP"/>
    </source>
</evidence>
<evidence type="ECO:0000256" key="1">
    <source>
        <dbReference type="ARBA" id="ARBA00006699"/>
    </source>
</evidence>
<dbReference type="Pfam" id="PF02278">
    <property type="entry name" value="Lyase_8"/>
    <property type="match status" value="1"/>
</dbReference>
<evidence type="ECO:0000256" key="2">
    <source>
        <dbReference type="ARBA" id="ARBA00022729"/>
    </source>
</evidence>
<dbReference type="eggNOG" id="COG5492">
    <property type="taxonomic scope" value="Bacteria"/>
</dbReference>
<dbReference type="PANTHER" id="PTHR38481">
    <property type="entry name" value="HYALURONATE LYASE"/>
    <property type="match status" value="1"/>
</dbReference>
<dbReference type="InterPro" id="IPR012970">
    <property type="entry name" value="Lyase_8_alpha_N"/>
</dbReference>
<dbReference type="AlphaFoldDB" id="E8N9Y3"/>
<dbReference type="SUPFAM" id="SSF74650">
    <property type="entry name" value="Galactose mutarotase-like"/>
    <property type="match status" value="1"/>
</dbReference>
<dbReference type="InterPro" id="IPR011071">
    <property type="entry name" value="Lyase_8-like_C"/>
</dbReference>
<dbReference type="PROSITE" id="PS51175">
    <property type="entry name" value="CBM6"/>
    <property type="match status" value="1"/>
</dbReference>
<dbReference type="Pfam" id="PF08124">
    <property type="entry name" value="Lyase_8_N"/>
    <property type="match status" value="1"/>
</dbReference>
<protein>
    <recommendedName>
        <fullName evidence="6">CBM6 domain-containing protein</fullName>
    </recommendedName>
</protein>
<dbReference type="OrthoDB" id="6636047at2"/>
<feature type="domain" description="CBM6" evidence="6">
    <location>
        <begin position="813"/>
        <end position="946"/>
    </location>
</feature>
<dbReference type="EMBL" id="AP012052">
    <property type="protein sequence ID" value="BAJ75813.1"/>
    <property type="molecule type" value="Genomic_DNA"/>
</dbReference>
<keyword evidence="2 5" id="KW-0732">Signal</keyword>
<dbReference type="GO" id="GO:0016837">
    <property type="term" value="F:carbon-oxygen lyase activity, acting on polysaccharides"/>
    <property type="evidence" value="ECO:0007669"/>
    <property type="project" value="UniProtKB-ARBA"/>
</dbReference>
<dbReference type="GO" id="GO:0005576">
    <property type="term" value="C:extracellular region"/>
    <property type="evidence" value="ECO:0007669"/>
    <property type="project" value="InterPro"/>
</dbReference>
<dbReference type="SUPFAM" id="SSF48230">
    <property type="entry name" value="Chondroitin AC/alginate lyase"/>
    <property type="match status" value="1"/>
</dbReference>
<organism evidence="7 8">
    <name type="scientific">Microbacterium testaceum (strain StLB037)</name>
    <dbReference type="NCBI Taxonomy" id="979556"/>
    <lineage>
        <taxon>Bacteria</taxon>
        <taxon>Bacillati</taxon>
        <taxon>Actinomycetota</taxon>
        <taxon>Actinomycetes</taxon>
        <taxon>Micrococcales</taxon>
        <taxon>Microbacteriaceae</taxon>
        <taxon>Microbacterium</taxon>
    </lineage>
</organism>
<feature type="signal peptide" evidence="5">
    <location>
        <begin position="1"/>
        <end position="30"/>
    </location>
</feature>
<dbReference type="InterPro" id="IPR003159">
    <property type="entry name" value="Lyase_8_central_dom"/>
</dbReference>
<dbReference type="Gene3D" id="1.50.10.100">
    <property type="entry name" value="Chondroitin AC/alginate lyase"/>
    <property type="match status" value="1"/>
</dbReference>
<dbReference type="HOGENOM" id="CLU_004172_4_1_11"/>
<dbReference type="Gene3D" id="2.70.98.10">
    <property type="match status" value="1"/>
</dbReference>
<sequence>MFTISMKRATTATVALAMITGALVAFPSDARASATPTTTVVGATASVDTAAEFATLREKYATMLTGGAIFDTTAPDISARIAAITASGQQSWDSMKKNADRNRLWDDSPLGTDSAGVTRTYEHLRSMALAYATHGSTLEGNAQLEADLIDGLDWMNTNAYYAHGPSYQNWWHWQIGAPLALNDIVALVYDDLTSTQISNYMAAVSFYQPSVTMTGANRLWESQVIAISGILAQDATRVAAGRDGLSALFPYVTSGDGFTRDGSFVQHDFYAYNGGYGTSLLSGIADLLYLLNGSTWDVTDPQRSNVSEWIYNAFEPFLYQGNMMDMVRGREISRYGVQDDDAAVPVVASILRLSQVSSAPDAAAFKSMIKAWLAVDADKTFLSQVSVDLIARAKAIQDDSSVPLRDELVFNRQFTGMDRTVHARPGYRFGISMASSRIAAYEAINAENAKGWHTGDGMTYLYNGDLGQYNDDFWPTVDSYRLPGTTVLKNTPQKARTRTDRSWVGGASVLGQYGVTGMDLHTIDRTLEAKKSWFMFDDEIVALGAGITSTDGIGTETIVENRKLNAAGDNALTVDGATEPATLGWSDTLAGVDRVHLAGSVAGSDIGYYFPGGATVSGLREQRTGNWKQLNSSSQWGNSTPITRNYLSLSLDHGSNPTDGAYSYVLLPNKTSAQVDSYASNPDITILENSPSAQAVRENGLNVTGINFWKDEVTTAGGVTSDRKASVMVSKTAGTLDVSVADPTQKNVGQLYLSLDTPATGVISHDPEVTVLQYTPTVKLKVNVNKAGGKDFHVALSLDGTQQPNPAPIAIPSTYEAETLPVNALTKSLSVATVANASGGKRIQVHNSVVGDYIEFDLDVPQAGTYDVVARALKVSDNGIYQLSVDGTNVGAPQDFFWSTNVAQRDQTFGSYTFTKPGSYLVRLTTTGKNASASGMKLALDYLKLVPTAGG</sequence>
<dbReference type="RefSeq" id="WP_013585938.1">
    <property type="nucleotide sequence ID" value="NC_015125.1"/>
</dbReference>
<dbReference type="Proteomes" id="UP000008975">
    <property type="component" value="Chromosome"/>
</dbReference>
<dbReference type="SUPFAM" id="SSF49785">
    <property type="entry name" value="Galactose-binding domain-like"/>
    <property type="match status" value="1"/>
</dbReference>
<dbReference type="InterPro" id="IPR014718">
    <property type="entry name" value="GH-type_carb-bd"/>
</dbReference>
<feature type="active site" evidence="4">
    <location>
        <position position="276"/>
    </location>
</feature>
<dbReference type="Gene3D" id="2.60.120.260">
    <property type="entry name" value="Galactose-binding domain-like"/>
    <property type="match status" value="1"/>
</dbReference>
<dbReference type="GO" id="GO:0005975">
    <property type="term" value="P:carbohydrate metabolic process"/>
    <property type="evidence" value="ECO:0007669"/>
    <property type="project" value="InterPro"/>
</dbReference>
<dbReference type="PANTHER" id="PTHR38481:SF1">
    <property type="entry name" value="HYALURONATE LYASE"/>
    <property type="match status" value="1"/>
</dbReference>
<dbReference type="Pfam" id="PF02884">
    <property type="entry name" value="Lyase_8_C"/>
    <property type="match status" value="1"/>
</dbReference>
<comment type="similarity">
    <text evidence="1">Belongs to the polysaccharide lyase 8 family.</text>
</comment>
<reference evidence="7 8" key="1">
    <citation type="journal article" date="2011" name="J. Bacteriol.">
        <title>Genome sequence of Microbacterium testaceum StLB037, an N-acylhomoserine lactone-degrading bacterium isolated from potato leaves.</title>
        <authorList>
            <person name="Morohoshi T."/>
            <person name="Wang W.-Z."/>
            <person name="Someya N."/>
            <person name="Ikeda T."/>
        </authorList>
    </citation>
    <scope>NUCLEOTIDE SEQUENCE [LARGE SCALE GENOMIC DNA]</scope>
    <source>
        <strain evidence="7 8">StLB037</strain>
    </source>
</reference>